<comment type="similarity">
    <text evidence="2">Belongs to the RRG9 family.</text>
</comment>
<reference evidence="5 6" key="1">
    <citation type="journal article" date="2012" name="New Phytol.">
        <title>Insight into trade-off between wood decay and parasitism from the genome of a fungal forest pathogen.</title>
        <authorList>
            <person name="Olson A."/>
            <person name="Aerts A."/>
            <person name="Asiegbu F."/>
            <person name="Belbahri L."/>
            <person name="Bouzid O."/>
            <person name="Broberg A."/>
            <person name="Canback B."/>
            <person name="Coutinho P.M."/>
            <person name="Cullen D."/>
            <person name="Dalman K."/>
            <person name="Deflorio G."/>
            <person name="van Diepen L.T."/>
            <person name="Dunand C."/>
            <person name="Duplessis S."/>
            <person name="Durling M."/>
            <person name="Gonthier P."/>
            <person name="Grimwood J."/>
            <person name="Fossdal C.G."/>
            <person name="Hansson D."/>
            <person name="Henrissat B."/>
            <person name="Hietala A."/>
            <person name="Himmelstrand K."/>
            <person name="Hoffmeister D."/>
            <person name="Hogberg N."/>
            <person name="James T.Y."/>
            <person name="Karlsson M."/>
            <person name="Kohler A."/>
            <person name="Kues U."/>
            <person name="Lee Y.H."/>
            <person name="Lin Y.C."/>
            <person name="Lind M."/>
            <person name="Lindquist E."/>
            <person name="Lombard V."/>
            <person name="Lucas S."/>
            <person name="Lunden K."/>
            <person name="Morin E."/>
            <person name="Murat C."/>
            <person name="Park J."/>
            <person name="Raffaello T."/>
            <person name="Rouze P."/>
            <person name="Salamov A."/>
            <person name="Schmutz J."/>
            <person name="Solheim H."/>
            <person name="Stahlberg J."/>
            <person name="Velez H."/>
            <person name="de Vries R.P."/>
            <person name="Wiebenga A."/>
            <person name="Woodward S."/>
            <person name="Yakovlev I."/>
            <person name="Garbelotto M."/>
            <person name="Martin F."/>
            <person name="Grigoriev I.V."/>
            <person name="Stenlid J."/>
        </authorList>
    </citation>
    <scope>NUCLEOTIDE SEQUENCE [LARGE SCALE GENOMIC DNA]</scope>
    <source>
        <strain evidence="5 6">TC 32-1</strain>
    </source>
</reference>
<evidence type="ECO:0000313" key="5">
    <source>
        <dbReference type="EMBL" id="ETW77952.1"/>
    </source>
</evidence>
<feature type="region of interest" description="Disordered" evidence="4">
    <location>
        <begin position="134"/>
        <end position="163"/>
    </location>
</feature>
<dbReference type="GeneID" id="20677852"/>
<evidence type="ECO:0000256" key="3">
    <source>
        <dbReference type="ARBA" id="ARBA00013566"/>
    </source>
</evidence>
<organism evidence="5 6">
    <name type="scientific">Heterobasidion irregulare (strain TC 32-1)</name>
    <dbReference type="NCBI Taxonomy" id="747525"/>
    <lineage>
        <taxon>Eukaryota</taxon>
        <taxon>Fungi</taxon>
        <taxon>Dikarya</taxon>
        <taxon>Basidiomycota</taxon>
        <taxon>Agaricomycotina</taxon>
        <taxon>Agaricomycetes</taxon>
        <taxon>Russulales</taxon>
        <taxon>Bondarzewiaceae</taxon>
        <taxon>Heterobasidion</taxon>
        <taxon>Heterobasidion annosum species complex</taxon>
    </lineage>
</organism>
<evidence type="ECO:0000256" key="4">
    <source>
        <dbReference type="SAM" id="MobiDB-lite"/>
    </source>
</evidence>
<dbReference type="Pfam" id="PF06413">
    <property type="entry name" value="Neugrin"/>
    <property type="match status" value="1"/>
</dbReference>
<evidence type="ECO:0000256" key="2">
    <source>
        <dbReference type="ARBA" id="ARBA00010895"/>
    </source>
</evidence>
<accession>W4JWM3</accession>
<dbReference type="PANTHER" id="PTHR13475:SF3">
    <property type="entry name" value="NEUGRIN"/>
    <property type="match status" value="1"/>
</dbReference>
<dbReference type="AlphaFoldDB" id="W4JWM3"/>
<dbReference type="HOGENOM" id="CLU_1510814_0_0_1"/>
<dbReference type="Proteomes" id="UP000030671">
    <property type="component" value="Unassembled WGS sequence"/>
</dbReference>
<dbReference type="GO" id="GO:0005634">
    <property type="term" value="C:nucleus"/>
    <property type="evidence" value="ECO:0007669"/>
    <property type="project" value="TreeGrafter"/>
</dbReference>
<keyword evidence="6" id="KW-1185">Reference proteome</keyword>
<protein>
    <recommendedName>
        <fullName evidence="3">Required for respiratory growth protein 9, mitochondrial</fullName>
    </recommendedName>
</protein>
<feature type="compositionally biased region" description="Basic and acidic residues" evidence="4">
    <location>
        <begin position="149"/>
        <end position="161"/>
    </location>
</feature>
<dbReference type="InParanoid" id="W4JWM3"/>
<dbReference type="eggNOG" id="ENOG502S7IA">
    <property type="taxonomic scope" value="Eukaryota"/>
</dbReference>
<sequence>MLEELKEPDEQASNLPHSSNFAPLKPPTPDEWKSHRGTMRSQFPQGWAPPRRLSRDAMEGLRSLHAYDPATFSTPILAQKFHVSPEAVRRILRSKWQPTKDERARMVQREQKTRQEWIKQRRVEERMRDIAAQLEGDQRGEFKTVGAADQRDGSRRDWDRKRSGKVTGINRYDKLSLQ</sequence>
<evidence type="ECO:0000256" key="1">
    <source>
        <dbReference type="ARBA" id="ARBA00003548"/>
    </source>
</evidence>
<feature type="region of interest" description="Disordered" evidence="4">
    <location>
        <begin position="1"/>
        <end position="51"/>
    </location>
</feature>
<feature type="compositionally biased region" description="Polar residues" evidence="4">
    <location>
        <begin position="11"/>
        <end position="21"/>
    </location>
</feature>
<dbReference type="RefSeq" id="XP_009549965.1">
    <property type="nucleotide sequence ID" value="XM_009551670.1"/>
</dbReference>
<dbReference type="InterPro" id="IPR010487">
    <property type="entry name" value="NGRN/Rrg9"/>
</dbReference>
<comment type="function">
    <text evidence="1">Required for respiratory activity and maintenance and expression of the mitochondrial genome.</text>
</comment>
<gene>
    <name evidence="5" type="ORF">HETIRDRAFT_479105</name>
</gene>
<dbReference type="PANTHER" id="PTHR13475">
    <property type="entry name" value="NEUGRIN"/>
    <property type="match status" value="1"/>
</dbReference>
<proteinExistence type="inferred from homology"/>
<evidence type="ECO:0000313" key="6">
    <source>
        <dbReference type="Proteomes" id="UP000030671"/>
    </source>
</evidence>
<dbReference type="KEGG" id="hir:HETIRDRAFT_479105"/>
<dbReference type="EMBL" id="KI925462">
    <property type="protein sequence ID" value="ETW77952.1"/>
    <property type="molecule type" value="Genomic_DNA"/>
</dbReference>
<name>W4JWM3_HETIT</name>
<dbReference type="OrthoDB" id="5578174at2759"/>